<evidence type="ECO:0000256" key="2">
    <source>
        <dbReference type="ARBA" id="ARBA00022679"/>
    </source>
</evidence>
<dbReference type="GO" id="GO:0032259">
    <property type="term" value="P:methylation"/>
    <property type="evidence" value="ECO:0007669"/>
    <property type="project" value="UniProtKB-KW"/>
</dbReference>
<keyword evidence="3" id="KW-0949">S-adenosyl-L-methionine</keyword>
<dbReference type="GO" id="GO:0019286">
    <property type="term" value="P:glycine betaine biosynthetic process from glycine"/>
    <property type="evidence" value="ECO:0007669"/>
    <property type="project" value="UniProtKB-ARBA"/>
</dbReference>
<proteinExistence type="predicted"/>
<sequence>MSLDYSAAVNTAREYYNSEDADNFYAIIWGGEDIHIGWYDNETEPIEIASRRTVTQMADRIAETISPNSRVLDLGAGYGGAARYLAKRFGCNVVALNLSEAENERSRKLNAEQSLDHLVDVIDGSFEEIPAEDASFDFVWSQDAILHSGDRSRVISEVSRVLKSGGEFLFTDPMQADDCPPGVLQPILSRIHLDTLASPQFYVDQGDAVNLTLVNFDCQTQHLTRHYSRVLEETSRRESEIISLISPEYIERMKAGLGHWIDGGRNGYLAWGIFHFAKSA</sequence>
<dbReference type="InterPro" id="IPR050447">
    <property type="entry name" value="Erg6_SMT_methyltransf"/>
</dbReference>
<feature type="domain" description="Methyltransferase type 11" evidence="5">
    <location>
        <begin position="72"/>
        <end position="170"/>
    </location>
</feature>
<dbReference type="AlphaFoldDB" id="M5RX55"/>
<dbReference type="InterPro" id="IPR013216">
    <property type="entry name" value="Methyltransf_11"/>
</dbReference>
<evidence type="ECO:0000259" key="5">
    <source>
        <dbReference type="Pfam" id="PF08241"/>
    </source>
</evidence>
<comment type="caution">
    <text evidence="6">The sequence shown here is derived from an EMBL/GenBank/DDBJ whole genome shotgun (WGS) entry which is preliminary data.</text>
</comment>
<reference evidence="6 7" key="1">
    <citation type="journal article" date="2013" name="Mar. Genomics">
        <title>Expression of sulfatases in Rhodopirellula baltica and the diversity of sulfatases in the genus Rhodopirellula.</title>
        <authorList>
            <person name="Wegner C.E."/>
            <person name="Richter-Heitmann T."/>
            <person name="Klindworth A."/>
            <person name="Klockow C."/>
            <person name="Richter M."/>
            <person name="Achstetter T."/>
            <person name="Glockner F.O."/>
            <person name="Harder J."/>
        </authorList>
    </citation>
    <scope>NUCLEOTIDE SEQUENCE [LARGE SCALE GENOMIC DNA]</scope>
    <source>
        <strain evidence="6 7">SM1</strain>
    </source>
</reference>
<evidence type="ECO:0000256" key="3">
    <source>
        <dbReference type="ARBA" id="ARBA00022691"/>
    </source>
</evidence>
<evidence type="ECO:0000256" key="1">
    <source>
        <dbReference type="ARBA" id="ARBA00022603"/>
    </source>
</evidence>
<evidence type="ECO:0000313" key="6">
    <source>
        <dbReference type="EMBL" id="EMI19987.1"/>
    </source>
</evidence>
<dbReference type="InterPro" id="IPR029063">
    <property type="entry name" value="SAM-dependent_MTases_sf"/>
</dbReference>
<name>M5RX55_9BACT</name>
<dbReference type="PANTHER" id="PTHR44068:SF11">
    <property type="entry name" value="GERANYL DIPHOSPHATE 2-C-METHYLTRANSFERASE"/>
    <property type="match status" value="1"/>
</dbReference>
<accession>M5RX55</accession>
<dbReference type="PATRIC" id="fig|1265738.3.peg.3089"/>
<dbReference type="Proteomes" id="UP000011991">
    <property type="component" value="Unassembled WGS sequence"/>
</dbReference>
<evidence type="ECO:0000256" key="4">
    <source>
        <dbReference type="ARBA" id="ARBA00060542"/>
    </source>
</evidence>
<comment type="pathway">
    <text evidence="4">Amine and polyamine biosynthesis; betaine biosynthesis via glycine pathway; betaine from glycine: step 3/3.</text>
</comment>
<dbReference type="RefSeq" id="WP_008697204.1">
    <property type="nucleotide sequence ID" value="NZ_ANOG01000446.1"/>
</dbReference>
<dbReference type="Gene3D" id="3.40.50.150">
    <property type="entry name" value="Vaccinia Virus protein VP39"/>
    <property type="match status" value="1"/>
</dbReference>
<dbReference type="EMBL" id="ANOG01000446">
    <property type="protein sequence ID" value="EMI19987.1"/>
    <property type="molecule type" value="Genomic_DNA"/>
</dbReference>
<dbReference type="PANTHER" id="PTHR44068">
    <property type="entry name" value="ZGC:194242"/>
    <property type="match status" value="1"/>
</dbReference>
<protein>
    <submittedName>
        <fullName evidence="6">Sarcosine-dimethylglycine methyltransferase</fullName>
    </submittedName>
</protein>
<dbReference type="SUPFAM" id="SSF53335">
    <property type="entry name" value="S-adenosyl-L-methionine-dependent methyltransferases"/>
    <property type="match status" value="1"/>
</dbReference>
<keyword evidence="2 6" id="KW-0808">Transferase</keyword>
<dbReference type="FunFam" id="3.40.50.150:FF:000461">
    <property type="entry name" value="Sarcosine/dimethylglycine N-methyltransferase"/>
    <property type="match status" value="1"/>
</dbReference>
<organism evidence="6 7">
    <name type="scientific">Rhodopirellula maiorica SM1</name>
    <dbReference type="NCBI Taxonomy" id="1265738"/>
    <lineage>
        <taxon>Bacteria</taxon>
        <taxon>Pseudomonadati</taxon>
        <taxon>Planctomycetota</taxon>
        <taxon>Planctomycetia</taxon>
        <taxon>Pirellulales</taxon>
        <taxon>Pirellulaceae</taxon>
        <taxon>Novipirellula</taxon>
    </lineage>
</organism>
<dbReference type="Pfam" id="PF08241">
    <property type="entry name" value="Methyltransf_11"/>
    <property type="match status" value="1"/>
</dbReference>
<keyword evidence="1 6" id="KW-0489">Methyltransferase</keyword>
<evidence type="ECO:0000313" key="7">
    <source>
        <dbReference type="Proteomes" id="UP000011991"/>
    </source>
</evidence>
<dbReference type="GO" id="GO:0052729">
    <property type="term" value="F:dimethylglycine N-methyltransferase activity"/>
    <property type="evidence" value="ECO:0007669"/>
    <property type="project" value="UniProtKB-ARBA"/>
</dbReference>
<gene>
    <name evidence="6" type="ORF">RMSM_03088</name>
</gene>
<keyword evidence="7" id="KW-1185">Reference proteome</keyword>
<dbReference type="CDD" id="cd02440">
    <property type="entry name" value="AdoMet_MTases"/>
    <property type="match status" value="1"/>
</dbReference>